<evidence type="ECO:0000256" key="1">
    <source>
        <dbReference type="ARBA" id="ARBA00023015"/>
    </source>
</evidence>
<dbReference type="InterPro" id="IPR011991">
    <property type="entry name" value="ArsR-like_HTH"/>
</dbReference>
<protein>
    <submittedName>
        <fullName evidence="5">ArsR family transcriptional regulator</fullName>
    </submittedName>
</protein>
<reference evidence="5 6" key="1">
    <citation type="submission" date="2018-06" db="EMBL/GenBank/DDBJ databases">
        <title>Genomic Encyclopedia of Archaeal and Bacterial Type Strains, Phase II (KMG-II): from individual species to whole genera.</title>
        <authorList>
            <person name="Goeker M."/>
        </authorList>
    </citation>
    <scope>NUCLEOTIDE SEQUENCE [LARGE SCALE GENOMIC DNA]</scope>
    <source>
        <strain evidence="5 6">DSM 24525</strain>
    </source>
</reference>
<dbReference type="CDD" id="cd00090">
    <property type="entry name" value="HTH_ARSR"/>
    <property type="match status" value="1"/>
</dbReference>
<evidence type="ECO:0000256" key="2">
    <source>
        <dbReference type="ARBA" id="ARBA00023125"/>
    </source>
</evidence>
<gene>
    <name evidence="5" type="ORF">C8P66_10133</name>
</gene>
<evidence type="ECO:0000256" key="3">
    <source>
        <dbReference type="ARBA" id="ARBA00023163"/>
    </source>
</evidence>
<dbReference type="SMART" id="SM00418">
    <property type="entry name" value="HTH_ARSR"/>
    <property type="match status" value="1"/>
</dbReference>
<dbReference type="GO" id="GO:0003677">
    <property type="term" value="F:DNA binding"/>
    <property type="evidence" value="ECO:0007669"/>
    <property type="project" value="UniProtKB-KW"/>
</dbReference>
<dbReference type="InterPro" id="IPR036390">
    <property type="entry name" value="WH_DNA-bd_sf"/>
</dbReference>
<dbReference type="PROSITE" id="PS50987">
    <property type="entry name" value="HTH_ARSR_2"/>
    <property type="match status" value="1"/>
</dbReference>
<name>A0A2W7KQE9_9PROT</name>
<accession>A0A2W7KQE9</accession>
<comment type="caution">
    <text evidence="5">The sequence shown here is derived from an EMBL/GenBank/DDBJ whole genome shotgun (WGS) entry which is preliminary data.</text>
</comment>
<evidence type="ECO:0000259" key="4">
    <source>
        <dbReference type="PROSITE" id="PS50987"/>
    </source>
</evidence>
<keyword evidence="1" id="KW-0805">Transcription regulation</keyword>
<dbReference type="AlphaFoldDB" id="A0A2W7KQE9"/>
<evidence type="ECO:0000313" key="5">
    <source>
        <dbReference type="EMBL" id="PZW50820.1"/>
    </source>
</evidence>
<feature type="domain" description="HTH arsR-type" evidence="4">
    <location>
        <begin position="24"/>
        <end position="121"/>
    </location>
</feature>
<dbReference type="InterPro" id="IPR001845">
    <property type="entry name" value="HTH_ArsR_DNA-bd_dom"/>
</dbReference>
<dbReference type="Pfam" id="PF12840">
    <property type="entry name" value="HTH_20"/>
    <property type="match status" value="1"/>
</dbReference>
<dbReference type="InterPro" id="IPR051011">
    <property type="entry name" value="Metal_resp_trans_reg"/>
</dbReference>
<dbReference type="EMBL" id="QKYU01000001">
    <property type="protein sequence ID" value="PZW50820.1"/>
    <property type="molecule type" value="Genomic_DNA"/>
</dbReference>
<dbReference type="Proteomes" id="UP000249688">
    <property type="component" value="Unassembled WGS sequence"/>
</dbReference>
<dbReference type="Gene3D" id="1.10.10.10">
    <property type="entry name" value="Winged helix-like DNA-binding domain superfamily/Winged helix DNA-binding domain"/>
    <property type="match status" value="1"/>
</dbReference>
<dbReference type="GO" id="GO:0003700">
    <property type="term" value="F:DNA-binding transcription factor activity"/>
    <property type="evidence" value="ECO:0007669"/>
    <property type="project" value="InterPro"/>
</dbReference>
<dbReference type="SUPFAM" id="SSF46785">
    <property type="entry name" value="Winged helix' DNA-binding domain"/>
    <property type="match status" value="1"/>
</dbReference>
<keyword evidence="2" id="KW-0238">DNA-binding</keyword>
<keyword evidence="6" id="KW-1185">Reference proteome</keyword>
<dbReference type="NCBIfam" id="NF033788">
    <property type="entry name" value="HTH_metalloreg"/>
    <property type="match status" value="1"/>
</dbReference>
<sequence length="144" mass="15253">MLLEPTPPSANTNLVFKGNPIGYSRIMDESVAVEGFAALAQETRLRVFRLLLQHGPEGVPAGEIARRLGTPPNTMSTHLAILTRAGLIQARRESRQVFYGVELGGIRELIAFLVEDCCGGRPGACAPLLDATLPLAVCGGPACS</sequence>
<dbReference type="PANTHER" id="PTHR43132:SF2">
    <property type="entry name" value="ARSENICAL RESISTANCE OPERON REPRESSOR ARSR-RELATED"/>
    <property type="match status" value="1"/>
</dbReference>
<evidence type="ECO:0000313" key="6">
    <source>
        <dbReference type="Proteomes" id="UP000249688"/>
    </source>
</evidence>
<dbReference type="RefSeq" id="WP_408881873.1">
    <property type="nucleotide sequence ID" value="NZ_QKYU01000001.1"/>
</dbReference>
<dbReference type="PANTHER" id="PTHR43132">
    <property type="entry name" value="ARSENICAL RESISTANCE OPERON REPRESSOR ARSR-RELATED"/>
    <property type="match status" value="1"/>
</dbReference>
<organism evidence="5 6">
    <name type="scientific">Humitalea rosea</name>
    <dbReference type="NCBI Taxonomy" id="990373"/>
    <lineage>
        <taxon>Bacteria</taxon>
        <taxon>Pseudomonadati</taxon>
        <taxon>Pseudomonadota</taxon>
        <taxon>Alphaproteobacteria</taxon>
        <taxon>Acetobacterales</taxon>
        <taxon>Roseomonadaceae</taxon>
        <taxon>Humitalea</taxon>
    </lineage>
</organism>
<dbReference type="PRINTS" id="PR00778">
    <property type="entry name" value="HTHARSR"/>
</dbReference>
<dbReference type="InterPro" id="IPR036388">
    <property type="entry name" value="WH-like_DNA-bd_sf"/>
</dbReference>
<keyword evidence="3" id="KW-0804">Transcription</keyword>
<proteinExistence type="predicted"/>